<gene>
    <name evidence="1" type="ORF">D9613_005697</name>
</gene>
<accession>A0A8H4VRK3</accession>
<evidence type="ECO:0008006" key="3">
    <source>
        <dbReference type="Google" id="ProtNLM"/>
    </source>
</evidence>
<dbReference type="EMBL" id="JAACJL010000030">
    <property type="protein sequence ID" value="KAF4617745.1"/>
    <property type="molecule type" value="Genomic_DNA"/>
</dbReference>
<dbReference type="Proteomes" id="UP000521872">
    <property type="component" value="Unassembled WGS sequence"/>
</dbReference>
<evidence type="ECO:0000313" key="1">
    <source>
        <dbReference type="EMBL" id="KAF4617745.1"/>
    </source>
</evidence>
<organism evidence="1 2">
    <name type="scientific">Agrocybe pediades</name>
    <dbReference type="NCBI Taxonomy" id="84607"/>
    <lineage>
        <taxon>Eukaryota</taxon>
        <taxon>Fungi</taxon>
        <taxon>Dikarya</taxon>
        <taxon>Basidiomycota</taxon>
        <taxon>Agaricomycotina</taxon>
        <taxon>Agaricomycetes</taxon>
        <taxon>Agaricomycetidae</taxon>
        <taxon>Agaricales</taxon>
        <taxon>Agaricineae</taxon>
        <taxon>Strophariaceae</taxon>
        <taxon>Agrocybe</taxon>
    </lineage>
</organism>
<name>A0A8H4VRK3_9AGAR</name>
<protein>
    <recommendedName>
        <fullName evidence="3">F-box domain-containing protein</fullName>
    </recommendedName>
</protein>
<comment type="caution">
    <text evidence="1">The sequence shown here is derived from an EMBL/GenBank/DDBJ whole genome shotgun (WGS) entry which is preliminary data.</text>
</comment>
<keyword evidence="2" id="KW-1185">Reference proteome</keyword>
<evidence type="ECO:0000313" key="2">
    <source>
        <dbReference type="Proteomes" id="UP000521872"/>
    </source>
</evidence>
<proteinExistence type="predicted"/>
<dbReference type="SUPFAM" id="SSF81383">
    <property type="entry name" value="F-box domain"/>
    <property type="match status" value="1"/>
</dbReference>
<reference evidence="1 2" key="1">
    <citation type="submission" date="2019-12" db="EMBL/GenBank/DDBJ databases">
        <authorList>
            <person name="Floudas D."/>
            <person name="Bentzer J."/>
            <person name="Ahren D."/>
            <person name="Johansson T."/>
            <person name="Persson P."/>
            <person name="Tunlid A."/>
        </authorList>
    </citation>
    <scope>NUCLEOTIDE SEQUENCE [LARGE SCALE GENOMIC DNA]</scope>
    <source>
        <strain evidence="1 2">CBS 102.39</strain>
    </source>
</reference>
<sequence length="410" mass="46780">MIRYHDGSDSRNCQSLPQELSDQIIEYLAHDLEPLKSCSLVCKSWFFSSRIHLFHRLTFNAENAEALASLIDGPPKSTIPHYTRRLELLGCQILFKKNVVVSLLPYFSSNTTHIRLADLALDNFSSLVDTLCAFPCLQSVALERVLWDGPDPGLHDRQWLPSTISCLRMKHIEFTQFANWILSHPTLPLPTRLEMGPLEERHIPSVGQYLSLVGPVVKHLDISFDHGWNEQICAYDMAKRLYGWDTSQAKPETAFTKVETLYLQYYGLPPCDKFFSFTSLETLRVESFLDASLPHQSTATFWTPRLLASIRSQQIRQVTLSLTVPRAGPLDQFNVKWDFIDKVLTTDAYACLQRVEIEVAGRVDLDGVASLLSHRLPMLASQGLLTFTRLNNKFVDRKAPTDSYNTRYIR</sequence>
<dbReference type="InterPro" id="IPR036047">
    <property type="entry name" value="F-box-like_dom_sf"/>
</dbReference>
<dbReference type="AlphaFoldDB" id="A0A8H4VRK3"/>